<name>X0PB26_9LACO</name>
<dbReference type="EMBL" id="BAKI01000019">
    <property type="protein sequence ID" value="GAF36878.1"/>
    <property type="molecule type" value="Genomic_DNA"/>
</dbReference>
<evidence type="ECO:0000256" key="4">
    <source>
        <dbReference type="ARBA" id="ARBA00022801"/>
    </source>
</evidence>
<evidence type="ECO:0000256" key="2">
    <source>
        <dbReference type="ARBA" id="ARBA00022670"/>
    </source>
</evidence>
<dbReference type="PANTHER" id="PTHR43806:SF11">
    <property type="entry name" value="CEREVISIN-RELATED"/>
    <property type="match status" value="1"/>
</dbReference>
<dbReference type="PROSITE" id="PS00138">
    <property type="entry name" value="SUBTILASE_SER"/>
    <property type="match status" value="1"/>
</dbReference>
<evidence type="ECO:0000313" key="12">
    <source>
        <dbReference type="EMBL" id="GAF36878.1"/>
    </source>
</evidence>
<evidence type="ECO:0000259" key="11">
    <source>
        <dbReference type="Pfam" id="PF06280"/>
    </source>
</evidence>
<dbReference type="Gene3D" id="2.60.40.10">
    <property type="entry name" value="Immunoglobulins"/>
    <property type="match status" value="1"/>
</dbReference>
<dbReference type="STRING" id="1423743.FD41_GL000616"/>
<comment type="caution">
    <text evidence="12">The sequence shown here is derived from an EMBL/GenBank/DDBJ whole genome shotgun (WGS) entry which is preliminary data.</text>
</comment>
<evidence type="ECO:0000256" key="7">
    <source>
        <dbReference type="PROSITE-ProRule" id="PRU01240"/>
    </source>
</evidence>
<feature type="compositionally biased region" description="Polar residues" evidence="9">
    <location>
        <begin position="969"/>
        <end position="979"/>
    </location>
</feature>
<evidence type="ECO:0000256" key="6">
    <source>
        <dbReference type="PIRSR" id="PIRSR615500-1"/>
    </source>
</evidence>
<keyword evidence="4 7" id="KW-0378">Hydrolase</keyword>
<dbReference type="SUPFAM" id="SSF52743">
    <property type="entry name" value="Subtilisin-like"/>
    <property type="match status" value="1"/>
</dbReference>
<dbReference type="Proteomes" id="UP000019488">
    <property type="component" value="Unassembled WGS sequence"/>
</dbReference>
<dbReference type="InterPro" id="IPR036852">
    <property type="entry name" value="Peptidase_S8/S53_dom_sf"/>
</dbReference>
<evidence type="ECO:0000256" key="5">
    <source>
        <dbReference type="ARBA" id="ARBA00022825"/>
    </source>
</evidence>
<evidence type="ECO:0000256" key="9">
    <source>
        <dbReference type="SAM" id="MobiDB-lite"/>
    </source>
</evidence>
<dbReference type="InterPro" id="IPR013783">
    <property type="entry name" value="Ig-like_fold"/>
</dbReference>
<dbReference type="InterPro" id="IPR023828">
    <property type="entry name" value="Peptidase_S8_Ser-AS"/>
</dbReference>
<sequence>MGLLVLTALGIGFLAGYSSQPATRLLGQSIAAYAKGKNENQAAIDKGNVPKLWQAGDRGQGMVVAVIDSGIQPHQDLRLRDPGSVKISKAAAQQKIAQKGYGRYVNAKIPFAYDYTTNSNQATEPDEASSFHGEHVAGIIAANGPATKKQREYVVGVAPEAQLLDLRVSDMIGDETKNDVARAIYDAVDLGADVINISLGVSAPNQSSADEEQAAVQYAIAHGVFVALAAGNAGHSASIYTRNPLAETNAIQTAYQAVNSGTLTDPGVSPNAMTVAAENSERGSQAEMAPFSSWGPTPTFGLKPDVAAPGMGINSTWQNNSYSALSGTSMASPYVAGAAALVLQRLKQVQPDLTGSQLVMTAKNMLMNSAVPIKDANYADKYHVSPRRQGAGQINVAAAAGLQVTAKDSTTGIASESLGLIGHQKSFKLTLTNHGTKPVSYTFNGYEGPMTEIRDKKNGGRVHDIPLKGATLSADQNQVTVAPGQSREVVFNLTISPTVNKNQVVEGFLQFKADQAGQAISVPYLAYYGDPTQEQIIDSPAFMTTSIFHGGYLVDNTYTPLGISDQASLSAYVNGHADRTNWQTIVDKIHPARVAFSPNGDGRQDVVMPFVFAKQSLANVTARIVNDQGRVVRVIDQEPDTDKSVAGDDGNLDLSTSFNMRQNPNALQWDGRYVDQKTGRSIVAPNGRYHYQLVTTNYNQGADKQQLVSYPLEVDNQSPRAFGVVYNAKTGRLAGRFSDRGAGFTSISEGILKVAGHQFGVRLTRRATLKGTFNDRLNQAARAWLQKHSAKLQLTDIAGNQISVPVRHEKTATTSQVAAGTLNQVPQFRWLRYGTGKDASSTYVEISNQKSFVIAGRVPKNVSDLTAFAKDTANNKIVKGKVYPKTGIVTFKFHFGKTGYETIRGWSQLSEKKFGAYSKSTAPLIVISRAPGAIPLQKIKRTVPKLSSNKQAAKKITTVFGTPIPSGHKPSQLTNRTTPSKGIKFSQLRDNAATYLNRTNSAAIYDSHSEMLTINGRVNKPKQQKLVILATPNENDPSNQVTLSKNGRFSFKVPFKPTEQRGVGYDLYTRVKAKNGHYQWQKQRGVLEIYLDVVTPTLDVTATSNGNQVAFKGSANDNVAGVKVYVNENNLFSQSKAAGFNQHTADQPLNPYPAYQLDQTYALNAGANHFTIKAVDQVGNVTTKTFSIAGQ</sequence>
<dbReference type="InterPro" id="IPR010435">
    <property type="entry name" value="C5a/SBT2-like_Fn3"/>
</dbReference>
<evidence type="ECO:0000256" key="8">
    <source>
        <dbReference type="RuleBase" id="RU003355"/>
    </source>
</evidence>
<reference evidence="12" key="1">
    <citation type="journal article" date="2014" name="Genome Announc.">
        <title>Draft Genome Sequences of Two Lactobacillus Strains, L. farraginis JCM 14108T and L. composti JCM 14202T, Isolated from Compost of Distilled Shochu Residue.</title>
        <authorList>
            <person name="Yuki M."/>
            <person name="Oshima K."/>
            <person name="Suda W."/>
            <person name="Kitahara M."/>
            <person name="Kitamura K."/>
            <person name="Iida T."/>
            <person name="Hattori M."/>
            <person name="Ohkuma M."/>
        </authorList>
    </citation>
    <scope>NUCLEOTIDE SEQUENCE [LARGE SCALE GENOMIC DNA]</scope>
    <source>
        <strain evidence="12">JCM 14108</strain>
    </source>
</reference>
<evidence type="ECO:0000256" key="3">
    <source>
        <dbReference type="ARBA" id="ARBA00022729"/>
    </source>
</evidence>
<evidence type="ECO:0000259" key="10">
    <source>
        <dbReference type="Pfam" id="PF00082"/>
    </source>
</evidence>
<keyword evidence="15" id="KW-1185">Reference proteome</keyword>
<dbReference type="Gene3D" id="2.60.40.4070">
    <property type="match status" value="1"/>
</dbReference>
<feature type="active site" description="Charge relay system" evidence="6 7">
    <location>
        <position position="329"/>
    </location>
</feature>
<keyword evidence="5 7" id="KW-0720">Serine protease</keyword>
<accession>X0PB26</accession>
<feature type="domain" description="Peptidase S8/S53" evidence="10">
    <location>
        <begin position="59"/>
        <end position="392"/>
    </location>
</feature>
<dbReference type="PANTHER" id="PTHR43806">
    <property type="entry name" value="PEPTIDASE S8"/>
    <property type="match status" value="1"/>
</dbReference>
<comment type="similarity">
    <text evidence="1 7 8">Belongs to the peptidase S8 family.</text>
</comment>
<dbReference type="InterPro" id="IPR015500">
    <property type="entry name" value="Peptidase_S8_subtilisin-rel"/>
</dbReference>
<proteinExistence type="inferred from homology"/>
<dbReference type="InterPro" id="IPR050131">
    <property type="entry name" value="Peptidase_S8_subtilisin-like"/>
</dbReference>
<dbReference type="PROSITE" id="PS00136">
    <property type="entry name" value="SUBTILASE_ASP"/>
    <property type="match status" value="1"/>
</dbReference>
<dbReference type="OrthoDB" id="9798386at2"/>
<dbReference type="AlphaFoldDB" id="X0PB26"/>
<dbReference type="EMBL" id="AZFY01000104">
    <property type="protein sequence ID" value="KRM06347.1"/>
    <property type="molecule type" value="Genomic_DNA"/>
</dbReference>
<dbReference type="GO" id="GO:0006508">
    <property type="term" value="P:proteolysis"/>
    <property type="evidence" value="ECO:0007669"/>
    <property type="project" value="UniProtKB-KW"/>
</dbReference>
<organism evidence="12 14">
    <name type="scientific">Lentilactobacillus farraginis DSM 18382 = JCM 14108</name>
    <dbReference type="NCBI Taxonomy" id="1423743"/>
    <lineage>
        <taxon>Bacteria</taxon>
        <taxon>Bacillati</taxon>
        <taxon>Bacillota</taxon>
        <taxon>Bacilli</taxon>
        <taxon>Lactobacillales</taxon>
        <taxon>Lactobacillaceae</taxon>
        <taxon>Lentilactobacillus</taxon>
    </lineage>
</organism>
<feature type="region of interest" description="Disordered" evidence="9">
    <location>
        <begin position="960"/>
        <end position="979"/>
    </location>
</feature>
<dbReference type="eggNOG" id="COG1404">
    <property type="taxonomic scope" value="Bacteria"/>
</dbReference>
<protein>
    <submittedName>
        <fullName evidence="13">Cell envelope-associated proteinase PrtR</fullName>
    </submittedName>
    <submittedName>
        <fullName evidence="12">PrtP</fullName>
    </submittedName>
</protein>
<keyword evidence="3" id="KW-0732">Signal</keyword>
<keyword evidence="2 7" id="KW-0645">Protease</keyword>
<reference evidence="13 15" key="2">
    <citation type="journal article" date="2015" name="Genome Announc.">
        <title>Expanding the biotechnology potential of lactobacilli through comparative genomics of 213 strains and associated genera.</title>
        <authorList>
            <person name="Sun Z."/>
            <person name="Harris H.M."/>
            <person name="McCann A."/>
            <person name="Guo C."/>
            <person name="Argimon S."/>
            <person name="Zhang W."/>
            <person name="Yang X."/>
            <person name="Jeffery I.B."/>
            <person name="Cooney J.C."/>
            <person name="Kagawa T.F."/>
            <person name="Liu W."/>
            <person name="Song Y."/>
            <person name="Salvetti E."/>
            <person name="Wrobel A."/>
            <person name="Rasinkangas P."/>
            <person name="Parkhill J."/>
            <person name="Rea M.C."/>
            <person name="O'Sullivan O."/>
            <person name="Ritari J."/>
            <person name="Douillard F.P."/>
            <person name="Paul Ross R."/>
            <person name="Yang R."/>
            <person name="Briner A.E."/>
            <person name="Felis G.E."/>
            <person name="de Vos W.M."/>
            <person name="Barrangou R."/>
            <person name="Klaenhammer T.R."/>
            <person name="Caufield P.W."/>
            <person name="Cui Y."/>
            <person name="Zhang H."/>
            <person name="O'Toole P.W."/>
        </authorList>
    </citation>
    <scope>NUCLEOTIDE SEQUENCE [LARGE SCALE GENOMIC DNA]</scope>
    <source>
        <strain evidence="13 15">DSM 18382</strain>
    </source>
</reference>
<dbReference type="InterPro" id="IPR000209">
    <property type="entry name" value="Peptidase_S8/S53_dom"/>
</dbReference>
<dbReference type="Pfam" id="PF06280">
    <property type="entry name" value="fn3_5"/>
    <property type="match status" value="1"/>
</dbReference>
<feature type="active site" description="Charge relay system" evidence="6 7">
    <location>
        <position position="132"/>
    </location>
</feature>
<gene>
    <name evidence="13" type="ORF">FD41_GL000616</name>
    <name evidence="12" type="ORF">JCM14108_1869</name>
</gene>
<evidence type="ECO:0000256" key="1">
    <source>
        <dbReference type="ARBA" id="ARBA00011073"/>
    </source>
</evidence>
<dbReference type="InterPro" id="IPR034216">
    <property type="entry name" value="C5a_Peptidase"/>
</dbReference>
<dbReference type="GO" id="GO:0016020">
    <property type="term" value="C:membrane"/>
    <property type="evidence" value="ECO:0007669"/>
    <property type="project" value="InterPro"/>
</dbReference>
<dbReference type="PROSITE" id="PS51892">
    <property type="entry name" value="SUBTILASE"/>
    <property type="match status" value="1"/>
</dbReference>
<evidence type="ECO:0000313" key="15">
    <source>
        <dbReference type="Proteomes" id="UP000051966"/>
    </source>
</evidence>
<dbReference type="Gene3D" id="3.40.50.200">
    <property type="entry name" value="Peptidase S8/S53 domain"/>
    <property type="match status" value="1"/>
</dbReference>
<dbReference type="PRINTS" id="PR00723">
    <property type="entry name" value="SUBTILISIN"/>
</dbReference>
<evidence type="ECO:0000313" key="14">
    <source>
        <dbReference type="Proteomes" id="UP000019488"/>
    </source>
</evidence>
<evidence type="ECO:0000313" key="13">
    <source>
        <dbReference type="EMBL" id="KRM06347.1"/>
    </source>
</evidence>
<dbReference type="GO" id="GO:0004252">
    <property type="term" value="F:serine-type endopeptidase activity"/>
    <property type="evidence" value="ECO:0007669"/>
    <property type="project" value="UniProtKB-UniRule"/>
</dbReference>
<feature type="active site" description="Charge relay system" evidence="6 7">
    <location>
        <position position="68"/>
    </location>
</feature>
<dbReference type="Gene3D" id="2.60.40.1710">
    <property type="entry name" value="Subtilisin-like superfamily"/>
    <property type="match status" value="1"/>
</dbReference>
<feature type="domain" description="C5a peptidase/Subtilisin-like protease SBT2-like Fn3-like" evidence="11">
    <location>
        <begin position="418"/>
        <end position="525"/>
    </location>
</feature>
<dbReference type="Proteomes" id="UP000051966">
    <property type="component" value="Unassembled WGS sequence"/>
</dbReference>
<dbReference type="CDD" id="cd07475">
    <property type="entry name" value="Peptidases_S8_C5a_Peptidase"/>
    <property type="match status" value="1"/>
</dbReference>
<dbReference type="InterPro" id="IPR023827">
    <property type="entry name" value="Peptidase_S8_Asp-AS"/>
</dbReference>
<dbReference type="Pfam" id="PF00082">
    <property type="entry name" value="Peptidase_S8"/>
    <property type="match status" value="1"/>
</dbReference>
<dbReference type="PATRIC" id="fig|1423743.5.peg.630"/>